<gene>
    <name evidence="3" type="ORF">AKO1_011028</name>
</gene>
<dbReference type="GO" id="GO:0006487">
    <property type="term" value="P:protein N-linked glycosylation"/>
    <property type="evidence" value="ECO:0007669"/>
    <property type="project" value="TreeGrafter"/>
</dbReference>
<evidence type="ECO:0000313" key="4">
    <source>
        <dbReference type="Proteomes" id="UP001431209"/>
    </source>
</evidence>
<keyword evidence="2" id="KW-0808">Transferase</keyword>
<dbReference type="Proteomes" id="UP001431209">
    <property type="component" value="Unassembled WGS sequence"/>
</dbReference>
<dbReference type="GO" id="GO:0016020">
    <property type="term" value="C:membrane"/>
    <property type="evidence" value="ECO:0007669"/>
    <property type="project" value="InterPro"/>
</dbReference>
<evidence type="ECO:0000256" key="2">
    <source>
        <dbReference type="ARBA" id="ARBA00022679"/>
    </source>
</evidence>
<dbReference type="GO" id="GO:0000026">
    <property type="term" value="F:alpha-1,2-mannosyltransferase activity"/>
    <property type="evidence" value="ECO:0007669"/>
    <property type="project" value="TreeGrafter"/>
</dbReference>
<dbReference type="Gene3D" id="3.90.550.10">
    <property type="entry name" value="Spore Coat Polysaccharide Biosynthesis Protein SpsA, Chain A"/>
    <property type="match status" value="1"/>
</dbReference>
<dbReference type="AlphaFoldDB" id="A0AAW2YUH9"/>
<reference evidence="3 4" key="1">
    <citation type="submission" date="2024-03" db="EMBL/GenBank/DDBJ databases">
        <title>The Acrasis kona genome and developmental transcriptomes reveal deep origins of eukaryotic multicellular pathways.</title>
        <authorList>
            <person name="Sheikh S."/>
            <person name="Fu C.-J."/>
            <person name="Brown M.W."/>
            <person name="Baldauf S.L."/>
        </authorList>
    </citation>
    <scope>NUCLEOTIDE SEQUENCE [LARGE SCALE GENOMIC DNA]</scope>
    <source>
        <strain evidence="3 4">ATCC MYA-3509</strain>
    </source>
</reference>
<evidence type="ECO:0000313" key="3">
    <source>
        <dbReference type="EMBL" id="KAL0480456.1"/>
    </source>
</evidence>
<accession>A0AAW2YUH9</accession>
<dbReference type="EMBL" id="JAOPGA020000657">
    <property type="protein sequence ID" value="KAL0480456.1"/>
    <property type="molecule type" value="Genomic_DNA"/>
</dbReference>
<dbReference type="SUPFAM" id="SSF53448">
    <property type="entry name" value="Nucleotide-diphospho-sugar transferases"/>
    <property type="match status" value="1"/>
</dbReference>
<dbReference type="Pfam" id="PF01793">
    <property type="entry name" value="Glyco_transf_15"/>
    <property type="match status" value="2"/>
</dbReference>
<proteinExistence type="inferred from homology"/>
<evidence type="ECO:0000256" key="1">
    <source>
        <dbReference type="ARBA" id="ARBA00007677"/>
    </source>
</evidence>
<dbReference type="GO" id="GO:0000032">
    <property type="term" value="P:cell wall mannoprotein biosynthetic process"/>
    <property type="evidence" value="ECO:0007669"/>
    <property type="project" value="TreeGrafter"/>
</dbReference>
<dbReference type="InterPro" id="IPR002685">
    <property type="entry name" value="Glyco_trans_15"/>
</dbReference>
<protein>
    <submittedName>
        <fullName evidence="3">Alpha-1,2 mannosyltransferase</fullName>
    </submittedName>
</protein>
<comment type="caution">
    <text evidence="3">The sequence shown here is derived from an EMBL/GenBank/DDBJ whole genome shotgun (WGS) entry which is preliminary data.</text>
</comment>
<sequence length="267" mass="32043">MSKVLKYRDISVRRADLLRGCLVNIDAFYNKHYGPYPVVVFHEDYDEYTQRDFQAALKYTKVFWIRVDLNKANESQKRLYKLTGGDKQQSTDWGYRQMCRFYSGLMHQHYSLSLFDSYMRLDDDSRFDTVPENDFFDLLNERRLKYIYRAELPDPWGSDQLTRVVKSHFSNATFQLSSSPYTNFHVSKFDLWRSREFLSLFQKMDSSQLFIKNRVGDALVHDVVLQVLLKESQKQMVVDFGYKHNFHSFEKGSRNYMFIVDRSFYHK</sequence>
<dbReference type="InterPro" id="IPR029044">
    <property type="entry name" value="Nucleotide-diphossugar_trans"/>
</dbReference>
<dbReference type="PANTHER" id="PTHR31121:SF6">
    <property type="entry name" value="ALPHA-1,2 MANNOSYLTRANSFERASE KTR1"/>
    <property type="match status" value="1"/>
</dbReference>
<name>A0AAW2YUH9_9EUKA</name>
<organism evidence="3 4">
    <name type="scientific">Acrasis kona</name>
    <dbReference type="NCBI Taxonomy" id="1008807"/>
    <lineage>
        <taxon>Eukaryota</taxon>
        <taxon>Discoba</taxon>
        <taxon>Heterolobosea</taxon>
        <taxon>Tetramitia</taxon>
        <taxon>Eutetramitia</taxon>
        <taxon>Acrasidae</taxon>
        <taxon>Acrasis</taxon>
    </lineage>
</organism>
<dbReference type="GO" id="GO:0005794">
    <property type="term" value="C:Golgi apparatus"/>
    <property type="evidence" value="ECO:0007669"/>
    <property type="project" value="TreeGrafter"/>
</dbReference>
<dbReference type="PANTHER" id="PTHR31121">
    <property type="entry name" value="ALPHA-1,2 MANNOSYLTRANSFERASE KTR1"/>
    <property type="match status" value="1"/>
</dbReference>
<keyword evidence="4" id="KW-1185">Reference proteome</keyword>
<comment type="similarity">
    <text evidence="1">Belongs to the glycosyltransferase 15 family.</text>
</comment>
<keyword evidence="3" id="KW-0328">Glycosyltransferase</keyword>